<comment type="caution">
    <text evidence="2">The sequence shown here is derived from an EMBL/GenBank/DDBJ whole genome shotgun (WGS) entry which is preliminary data.</text>
</comment>
<dbReference type="Proteomes" id="UP001420932">
    <property type="component" value="Unassembled WGS sequence"/>
</dbReference>
<gene>
    <name evidence="2" type="ORF">Syun_001327</name>
</gene>
<keyword evidence="3" id="KW-1185">Reference proteome</keyword>
<dbReference type="AlphaFoldDB" id="A0AAP0LFB2"/>
<feature type="chain" id="PRO_5042959314" evidence="1">
    <location>
        <begin position="18"/>
        <end position="51"/>
    </location>
</feature>
<sequence>MVVLERLLLFVLPFARGRTSLEVHKTIRRSNCPGQVLHPLPPRIELMTAIQ</sequence>
<evidence type="ECO:0000313" key="2">
    <source>
        <dbReference type="EMBL" id="KAK9169187.1"/>
    </source>
</evidence>
<evidence type="ECO:0000256" key="1">
    <source>
        <dbReference type="SAM" id="SignalP"/>
    </source>
</evidence>
<name>A0AAP0LFB2_9MAGN</name>
<protein>
    <submittedName>
        <fullName evidence="2">Uncharacterized protein</fullName>
    </submittedName>
</protein>
<proteinExistence type="predicted"/>
<evidence type="ECO:0000313" key="3">
    <source>
        <dbReference type="Proteomes" id="UP001420932"/>
    </source>
</evidence>
<accession>A0AAP0LFB2</accession>
<keyword evidence="1" id="KW-0732">Signal</keyword>
<dbReference type="EMBL" id="JBBNAF010000001">
    <property type="protein sequence ID" value="KAK9169187.1"/>
    <property type="molecule type" value="Genomic_DNA"/>
</dbReference>
<organism evidence="2 3">
    <name type="scientific">Stephania yunnanensis</name>
    <dbReference type="NCBI Taxonomy" id="152371"/>
    <lineage>
        <taxon>Eukaryota</taxon>
        <taxon>Viridiplantae</taxon>
        <taxon>Streptophyta</taxon>
        <taxon>Embryophyta</taxon>
        <taxon>Tracheophyta</taxon>
        <taxon>Spermatophyta</taxon>
        <taxon>Magnoliopsida</taxon>
        <taxon>Ranunculales</taxon>
        <taxon>Menispermaceae</taxon>
        <taxon>Menispermoideae</taxon>
        <taxon>Cissampelideae</taxon>
        <taxon>Stephania</taxon>
    </lineage>
</organism>
<reference evidence="2 3" key="1">
    <citation type="submission" date="2024-01" db="EMBL/GenBank/DDBJ databases">
        <title>Genome assemblies of Stephania.</title>
        <authorList>
            <person name="Yang L."/>
        </authorList>
    </citation>
    <scope>NUCLEOTIDE SEQUENCE [LARGE SCALE GENOMIC DNA]</scope>
    <source>
        <strain evidence="2">YNDBR</strain>
        <tissue evidence="2">Leaf</tissue>
    </source>
</reference>
<feature type="signal peptide" evidence="1">
    <location>
        <begin position="1"/>
        <end position="17"/>
    </location>
</feature>